<accession>A0ABT7MHQ9</accession>
<reference evidence="2 3" key="1">
    <citation type="submission" date="2023-06" db="EMBL/GenBank/DDBJ databases">
        <title>Actinomycetospora Odt1-22.</title>
        <authorList>
            <person name="Supong K."/>
        </authorList>
    </citation>
    <scope>NUCLEOTIDE SEQUENCE [LARGE SCALE GENOMIC DNA]</scope>
    <source>
        <strain evidence="2 3">Odt1-22</strain>
    </source>
</reference>
<protein>
    <recommendedName>
        <fullName evidence="4">Glycosyltransferase RgtA/B/C/D-like domain-containing protein</fullName>
    </recommendedName>
</protein>
<feature type="transmembrane region" description="Helical" evidence="1">
    <location>
        <begin position="23"/>
        <end position="41"/>
    </location>
</feature>
<sequence length="577" mass="59942">MTTTEEAPPVDPGPVRASRPSDTAVAVAVPTVLVALHLWVYGRWIVDDAGITMAYARSISSGLGPVLQPGAPISEGWSDPAWLALFVVARWLGLLDRGAWFGVPDLVAFPKVVAILCCAGIFLAFHRVAVRVSRNPLTTTMIAGTVTAAIPSFVIWAGSGLENPLLALAVVVLATRIATAAVDGDLLSTRVALQCAGLAALASLTRPDGAVYLAAYPLAVWLLASGAGRWRPAGLAVVVGIVPALLYEIWRIATFGELVPTTAVAKQQGITLGVDRPTDLVAAVGWPACLVVVAAIAVLAARRQVIAVELTRALSGLVLVLGLSVLAFSALAADWMAQARFATPVWPVAALVGTLAVGRVVGELGLDTRRPAVVLLVVGLVLSAAIWTGGALAFRARPTVSLCGVALTNGLAVSADADALGIRTGSFLGVDAGGVALSSRLRFIDLAGLTDPVIAHFWRARDMGGLRDHVFDVVRPTFMRLAESNGIAGPTGVVGDPRLLRDYVPLWSDAKDAKTWVRRDAVTTDEALRSAARSSTTLMDGIVARYTAAGPTGWTCPDALRPPPVGAAAAVIVGRSR</sequence>
<comment type="caution">
    <text evidence="2">The sequence shown here is derived from an EMBL/GenBank/DDBJ whole genome shotgun (WGS) entry which is preliminary data.</text>
</comment>
<dbReference type="EMBL" id="JASVWF010000010">
    <property type="protein sequence ID" value="MDL5160209.1"/>
    <property type="molecule type" value="Genomic_DNA"/>
</dbReference>
<keyword evidence="1" id="KW-1133">Transmembrane helix</keyword>
<feature type="transmembrane region" description="Helical" evidence="1">
    <location>
        <begin position="235"/>
        <end position="253"/>
    </location>
</feature>
<dbReference type="Proteomes" id="UP001231924">
    <property type="component" value="Unassembled WGS sequence"/>
</dbReference>
<feature type="transmembrane region" description="Helical" evidence="1">
    <location>
        <begin position="106"/>
        <end position="125"/>
    </location>
</feature>
<evidence type="ECO:0000256" key="1">
    <source>
        <dbReference type="SAM" id="Phobius"/>
    </source>
</evidence>
<dbReference type="RefSeq" id="WP_286056819.1">
    <property type="nucleotide sequence ID" value="NZ_JASVWF010000010.1"/>
</dbReference>
<name>A0ABT7MHQ9_9PSEU</name>
<proteinExistence type="predicted"/>
<keyword evidence="1" id="KW-0472">Membrane</keyword>
<gene>
    <name evidence="2" type="ORF">QRT03_29860</name>
</gene>
<feature type="transmembrane region" description="Helical" evidence="1">
    <location>
        <begin position="313"/>
        <end position="333"/>
    </location>
</feature>
<keyword evidence="1" id="KW-0812">Transmembrane</keyword>
<evidence type="ECO:0008006" key="4">
    <source>
        <dbReference type="Google" id="ProtNLM"/>
    </source>
</evidence>
<feature type="transmembrane region" description="Helical" evidence="1">
    <location>
        <begin position="137"/>
        <end position="158"/>
    </location>
</feature>
<evidence type="ECO:0000313" key="2">
    <source>
        <dbReference type="EMBL" id="MDL5160209.1"/>
    </source>
</evidence>
<organism evidence="2 3">
    <name type="scientific">Actinomycetospora termitidis</name>
    <dbReference type="NCBI Taxonomy" id="3053470"/>
    <lineage>
        <taxon>Bacteria</taxon>
        <taxon>Bacillati</taxon>
        <taxon>Actinomycetota</taxon>
        <taxon>Actinomycetes</taxon>
        <taxon>Pseudonocardiales</taxon>
        <taxon>Pseudonocardiaceae</taxon>
        <taxon>Actinomycetospora</taxon>
    </lineage>
</organism>
<feature type="transmembrane region" description="Helical" evidence="1">
    <location>
        <begin position="373"/>
        <end position="394"/>
    </location>
</feature>
<feature type="transmembrane region" description="Helical" evidence="1">
    <location>
        <begin position="210"/>
        <end position="228"/>
    </location>
</feature>
<evidence type="ECO:0000313" key="3">
    <source>
        <dbReference type="Proteomes" id="UP001231924"/>
    </source>
</evidence>
<keyword evidence="3" id="KW-1185">Reference proteome</keyword>
<feature type="transmembrane region" description="Helical" evidence="1">
    <location>
        <begin position="345"/>
        <end position="361"/>
    </location>
</feature>
<feature type="transmembrane region" description="Helical" evidence="1">
    <location>
        <begin position="280"/>
        <end position="301"/>
    </location>
</feature>